<feature type="transmembrane region" description="Helical" evidence="7">
    <location>
        <begin position="595"/>
        <end position="614"/>
    </location>
</feature>
<dbReference type="GO" id="GO:0016020">
    <property type="term" value="C:membrane"/>
    <property type="evidence" value="ECO:0007669"/>
    <property type="project" value="UniProtKB-SubCell"/>
</dbReference>
<feature type="transmembrane region" description="Helical" evidence="7">
    <location>
        <begin position="490"/>
        <end position="515"/>
    </location>
</feature>
<evidence type="ECO:0000256" key="7">
    <source>
        <dbReference type="SAM" id="Phobius"/>
    </source>
</evidence>
<dbReference type="SUPFAM" id="SSF81321">
    <property type="entry name" value="Family A G protein-coupled receptor-like"/>
    <property type="match status" value="1"/>
</dbReference>
<gene>
    <name evidence="9" type="ORF">Fcan01_14228</name>
</gene>
<keyword evidence="10" id="KW-1185">Reference proteome</keyword>
<keyword evidence="4 7" id="KW-1133">Transmembrane helix</keyword>
<dbReference type="InterPro" id="IPR000276">
    <property type="entry name" value="GPCR_Rhodpsn"/>
</dbReference>
<evidence type="ECO:0000313" key="10">
    <source>
        <dbReference type="Proteomes" id="UP000198287"/>
    </source>
</evidence>
<dbReference type="PRINTS" id="PR00237">
    <property type="entry name" value="GPCRRHODOPSN"/>
</dbReference>
<reference evidence="9 10" key="1">
    <citation type="submission" date="2015-12" db="EMBL/GenBank/DDBJ databases">
        <title>The genome of Folsomia candida.</title>
        <authorList>
            <person name="Faddeeva A."/>
            <person name="Derks M.F."/>
            <person name="Anvar Y."/>
            <person name="Smit S."/>
            <person name="Van Straalen N."/>
            <person name="Roelofs D."/>
        </authorList>
    </citation>
    <scope>NUCLEOTIDE SEQUENCE [LARGE SCALE GENOMIC DNA]</scope>
    <source>
        <strain evidence="9 10">VU population</strain>
        <tissue evidence="9">Whole body</tissue>
    </source>
</reference>
<dbReference type="CDD" id="cd00637">
    <property type="entry name" value="7tm_classA_rhodopsin-like"/>
    <property type="match status" value="1"/>
</dbReference>
<dbReference type="AlphaFoldDB" id="A0A226E0K1"/>
<dbReference type="PANTHER" id="PTHR46641:SF2">
    <property type="entry name" value="FMRFAMIDE RECEPTOR"/>
    <property type="match status" value="1"/>
</dbReference>
<keyword evidence="3 7" id="KW-0812">Transmembrane</keyword>
<feature type="transmembrane region" description="Helical" evidence="7">
    <location>
        <begin position="209"/>
        <end position="235"/>
    </location>
</feature>
<evidence type="ECO:0000256" key="5">
    <source>
        <dbReference type="ARBA" id="ARBA00023136"/>
    </source>
</evidence>
<dbReference type="GO" id="GO:0004930">
    <property type="term" value="F:G protein-coupled receptor activity"/>
    <property type="evidence" value="ECO:0007669"/>
    <property type="project" value="InterPro"/>
</dbReference>
<dbReference type="PANTHER" id="PTHR46641">
    <property type="entry name" value="FMRFAMIDE RECEPTOR-RELATED"/>
    <property type="match status" value="1"/>
</dbReference>
<feature type="non-terminal residue" evidence="9">
    <location>
        <position position="708"/>
    </location>
</feature>
<comment type="similarity">
    <text evidence="2">Belongs to the G-protein coupled receptor 1 family.</text>
</comment>
<evidence type="ECO:0000256" key="6">
    <source>
        <dbReference type="SAM" id="MobiDB-lite"/>
    </source>
</evidence>
<feature type="region of interest" description="Disordered" evidence="6">
    <location>
        <begin position="151"/>
        <end position="171"/>
    </location>
</feature>
<accession>A0A226E0K1</accession>
<evidence type="ECO:0000256" key="3">
    <source>
        <dbReference type="ARBA" id="ARBA00022692"/>
    </source>
</evidence>
<dbReference type="InterPro" id="IPR052954">
    <property type="entry name" value="GPCR-Ligand_Int"/>
</dbReference>
<evidence type="ECO:0000256" key="2">
    <source>
        <dbReference type="ARBA" id="ARBA00010663"/>
    </source>
</evidence>
<sequence>MEYLPGSYESKLSSLFNKPSNGTSYSSNKQPEYPIYIPPSLSSGDENALEHYTTTQPPRQIFPQYPFLSPTRRPTFWDDKTQSEKIIQDDFSPPNFGNNIVLDLDGNIAADGTNFDVTTTRPPPDIEKLVNKTIWNVSSIVNDFLTTTTTTTTTPSIQPANETTTSSSDLDLIVPPNEAPNDDLNKTTATTLRPHIFQDLSPVASTELLITYGFFVIFLAILGIITNSATVHVLFKDSINLHIRKHYTNMTILSLAVVNLIGSIFVGFGGGLNVICLGFGSISEGSNVVEMMVVPESPPIVTTPMTIRPTNFDMMNSSAIATIISAYANVTFADLASLNEAKIGNDTFNGAQTVNETQIFPSIKRKVKFHVSRKRWDHNSRGGLCQFQCFFNNVANFVTIWTLAVISMDRFFAHTWPVKYSEFMSRTKFAIIMVFIWLQGIFVSSLSIELWTRDKLLDKGVSSGLCHCAVNWLYIPRTAPLGVAFLKLIAFMWMSLLPYAAILILNSIIMIRFVLGSGDTKSNPHQDQMIWRVMPPPLSPNSLQPNNPAPFGNPPIKELFSSTFAGTQMRRSRLWELHRLSQTHGGKIPSSSREATTKSVLTCYLVVIFSYIWLQTWPTGLSFLLFVADGHEDSFILMEMVAFLFKLIGFSVNAGIYFWLRKDFHDAFSLLFRQTCACEMERRGGGRNVRTGPQGGGGDVPGVVVEED</sequence>
<proteinExistence type="inferred from homology"/>
<evidence type="ECO:0000259" key="8">
    <source>
        <dbReference type="PROSITE" id="PS50262"/>
    </source>
</evidence>
<feature type="domain" description="G-protein coupled receptors family 1 profile" evidence="8">
    <location>
        <begin position="384"/>
        <end position="657"/>
    </location>
</feature>
<dbReference type="PROSITE" id="PS50262">
    <property type="entry name" value="G_PROTEIN_RECEP_F1_2"/>
    <property type="match status" value="1"/>
</dbReference>
<keyword evidence="9" id="KW-0675">Receptor</keyword>
<keyword evidence="5 7" id="KW-0472">Membrane</keyword>
<organism evidence="9 10">
    <name type="scientific">Folsomia candida</name>
    <name type="common">Springtail</name>
    <dbReference type="NCBI Taxonomy" id="158441"/>
    <lineage>
        <taxon>Eukaryota</taxon>
        <taxon>Metazoa</taxon>
        <taxon>Ecdysozoa</taxon>
        <taxon>Arthropoda</taxon>
        <taxon>Hexapoda</taxon>
        <taxon>Collembola</taxon>
        <taxon>Entomobryomorpha</taxon>
        <taxon>Isotomoidea</taxon>
        <taxon>Isotomidae</taxon>
        <taxon>Proisotominae</taxon>
        <taxon>Folsomia</taxon>
    </lineage>
</organism>
<dbReference type="Proteomes" id="UP000198287">
    <property type="component" value="Unassembled WGS sequence"/>
</dbReference>
<comment type="caution">
    <text evidence="9">The sequence shown here is derived from an EMBL/GenBank/DDBJ whole genome shotgun (WGS) entry which is preliminary data.</text>
</comment>
<comment type="subcellular location">
    <subcellularLocation>
        <location evidence="1">Membrane</location>
    </subcellularLocation>
</comment>
<feature type="compositionally biased region" description="Polar residues" evidence="6">
    <location>
        <begin position="155"/>
        <end position="169"/>
    </location>
</feature>
<dbReference type="Pfam" id="PF00001">
    <property type="entry name" value="7tm_1"/>
    <property type="match status" value="1"/>
</dbReference>
<feature type="transmembrane region" description="Helical" evidence="7">
    <location>
        <begin position="247"/>
        <end position="268"/>
    </location>
</feature>
<dbReference type="OrthoDB" id="10011551at2759"/>
<evidence type="ECO:0000256" key="4">
    <source>
        <dbReference type="ARBA" id="ARBA00022989"/>
    </source>
</evidence>
<feature type="transmembrane region" description="Helical" evidence="7">
    <location>
        <begin position="634"/>
        <end position="660"/>
    </location>
</feature>
<dbReference type="InterPro" id="IPR017452">
    <property type="entry name" value="GPCR_Rhodpsn_7TM"/>
</dbReference>
<protein>
    <submittedName>
        <fullName evidence="9">D(5)-like dopamine receptor</fullName>
    </submittedName>
</protein>
<feature type="transmembrane region" description="Helical" evidence="7">
    <location>
        <begin position="429"/>
        <end position="448"/>
    </location>
</feature>
<evidence type="ECO:0000313" key="9">
    <source>
        <dbReference type="EMBL" id="OXA50999.1"/>
    </source>
</evidence>
<dbReference type="EMBL" id="LNIX01000008">
    <property type="protein sequence ID" value="OXA50999.1"/>
    <property type="molecule type" value="Genomic_DNA"/>
</dbReference>
<name>A0A226E0K1_FOLCA</name>
<dbReference type="Gene3D" id="1.20.1070.10">
    <property type="entry name" value="Rhodopsin 7-helix transmembrane proteins"/>
    <property type="match status" value="1"/>
</dbReference>
<evidence type="ECO:0000256" key="1">
    <source>
        <dbReference type="ARBA" id="ARBA00004370"/>
    </source>
</evidence>